<dbReference type="PANTHER" id="PTHR31534">
    <property type="entry name" value="ATAXIN 7, ISOFORM A"/>
    <property type="match status" value="1"/>
</dbReference>
<feature type="compositionally biased region" description="Basic and acidic residues" evidence="1">
    <location>
        <begin position="576"/>
        <end position="596"/>
    </location>
</feature>
<accession>F0VCU8</accession>
<organism evidence="2 4">
    <name type="scientific">Neospora caninum (strain Liverpool)</name>
    <dbReference type="NCBI Taxonomy" id="572307"/>
    <lineage>
        <taxon>Eukaryota</taxon>
        <taxon>Sar</taxon>
        <taxon>Alveolata</taxon>
        <taxon>Apicomplexa</taxon>
        <taxon>Conoidasida</taxon>
        <taxon>Coccidia</taxon>
        <taxon>Eucoccidiorida</taxon>
        <taxon>Eimeriorina</taxon>
        <taxon>Sarcocystidae</taxon>
        <taxon>Neospora</taxon>
    </lineage>
</organism>
<dbReference type="AlphaFoldDB" id="F0VCU8"/>
<feature type="region of interest" description="Disordered" evidence="1">
    <location>
        <begin position="1"/>
        <end position="145"/>
    </location>
</feature>
<dbReference type="OrthoDB" id="10472185at2759"/>
<reference evidence="4" key="3">
    <citation type="journal article" date="2012" name="PLoS Pathog.">
        <title>Comparative genomics of the apicomplexan parasites Toxoplasma gondii and Neospora caninum: Coccidia differing in host range and transmission strategy.</title>
        <authorList>
            <person name="Reid A.J."/>
            <person name="Vermont S.J."/>
            <person name="Cotton J.A."/>
            <person name="Harris D."/>
            <person name="Hill-Cawthorne G.A."/>
            <person name="Konen-Waisman S."/>
            <person name="Latham S.M."/>
            <person name="Mourier T."/>
            <person name="Norton R."/>
            <person name="Quail M.A."/>
            <person name="Sanders M."/>
            <person name="Shanmugam D."/>
            <person name="Sohal A."/>
            <person name="Wasmuth J.D."/>
            <person name="Brunk B."/>
            <person name="Grigg M.E."/>
            <person name="Howard J.C."/>
            <person name="Parkinson J."/>
            <person name="Roos D.S."/>
            <person name="Trees A.J."/>
            <person name="Berriman M."/>
            <person name="Pain A."/>
            <person name="Wastling J.M."/>
        </authorList>
    </citation>
    <scope>NUCLEOTIDE SEQUENCE [LARGE SCALE GENOMIC DNA]</scope>
    <source>
        <strain evidence="4">Liverpool</strain>
    </source>
</reference>
<feature type="compositionally biased region" description="Basic and acidic residues" evidence="1">
    <location>
        <begin position="439"/>
        <end position="531"/>
    </location>
</feature>
<protein>
    <submittedName>
        <fullName evidence="2">Uncharacterized protein</fullName>
    </submittedName>
</protein>
<feature type="region of interest" description="Disordered" evidence="1">
    <location>
        <begin position="375"/>
        <end position="534"/>
    </location>
</feature>
<dbReference type="GeneID" id="13440463"/>
<dbReference type="InParanoid" id="F0VCU8"/>
<dbReference type="OMA" id="NIDEMAQ"/>
<feature type="compositionally biased region" description="Low complexity" evidence="1">
    <location>
        <begin position="289"/>
        <end position="333"/>
    </location>
</feature>
<keyword evidence="4" id="KW-1185">Reference proteome</keyword>
<feature type="compositionally biased region" description="Polar residues" evidence="1">
    <location>
        <begin position="1"/>
        <end position="17"/>
    </location>
</feature>
<feature type="compositionally biased region" description="Low complexity" evidence="1">
    <location>
        <begin position="69"/>
        <end position="84"/>
    </location>
</feature>
<gene>
    <name evidence="3" type="ORF">BN1204_012610</name>
    <name evidence="2" type="ORF">NCLIV_012610</name>
</gene>
<dbReference type="VEuPathDB" id="ToxoDB:NCLIV_012610"/>
<evidence type="ECO:0000256" key="1">
    <source>
        <dbReference type="SAM" id="MobiDB-lite"/>
    </source>
</evidence>
<name>F0VCU8_NEOCL</name>
<feature type="region of interest" description="Disordered" evidence="1">
    <location>
        <begin position="276"/>
        <end position="333"/>
    </location>
</feature>
<sequence length="607" mass="63218">MTTPRATEVESGSTPASATKELPGAQEGTEGSTPAPPRATPNQPAAREPRTRPGEASSLSNSSPAVAKAARPSSAQSPSATRTPGSLARDGAAAGPARQTSREAETPLQGSTEGVVRRLRQDSGLSRTSSTTAARHPFSGRAQSTPAAAHAIEVRGELVVQNVATLEELTALLEDENSPFSLQLQDVELRVGPNQVARLGAAVPALHEHLRAIQREQEESLAQQRRGAGAAEATARGAASVLGVGRARATGVSAASSALRTNVVLRGAVEGRRSAVARSRIPSAAAATRSPIAGAAGPGGSSRAAPPRRVLAGSSPSPGSTLPSATEVRAARAQAASAEAGSLANAQEQSQSLLARLSEVQKQVKSLLATEGVVSGDAKKGKEGKEGAEGAKKGAVGGDGTPSLGKKPNGRAKDFSADSVGVSSSSRVPSSAGGELSDVPEKTRSDSLAQTEKEKAEKEKAEKEKAEKEKAEKEKAEKEKAEKEKAEKEKAEKEKAEKEKAEKEKAEKEKAEKEKAEKEKAEKEGALAHEDKEEEVQLDTLNTFVGAIGNMFRGVFTSDAVDETGDQGEAPTVEDIPTREEPNEVEKAEEEKKEPEEKEEATTSWPW</sequence>
<feature type="region of interest" description="Disordered" evidence="1">
    <location>
        <begin position="559"/>
        <end position="607"/>
    </location>
</feature>
<dbReference type="Proteomes" id="UP000007494">
    <property type="component" value="Chromosome V"/>
</dbReference>
<feature type="compositionally biased region" description="Low complexity" evidence="1">
    <location>
        <begin position="417"/>
        <end position="434"/>
    </location>
</feature>
<feature type="compositionally biased region" description="Basic and acidic residues" evidence="1">
    <location>
        <begin position="377"/>
        <end position="392"/>
    </location>
</feature>
<dbReference type="EMBL" id="LN714479">
    <property type="protein sequence ID" value="CEL65412.1"/>
    <property type="molecule type" value="Genomic_DNA"/>
</dbReference>
<reference evidence="2" key="1">
    <citation type="submission" date="2011-02" db="EMBL/GenBank/DDBJ databases">
        <authorList>
            <person name="Aslett M."/>
        </authorList>
    </citation>
    <scope>NUCLEOTIDE SEQUENCE</scope>
    <source>
        <strain evidence="2">Liverpool</strain>
    </source>
</reference>
<evidence type="ECO:0000313" key="3">
    <source>
        <dbReference type="EMBL" id="CEL65412.1"/>
    </source>
</evidence>
<dbReference type="InterPro" id="IPR053109">
    <property type="entry name" value="Ser/Thr-Kinase-Related"/>
</dbReference>
<evidence type="ECO:0000313" key="4">
    <source>
        <dbReference type="Proteomes" id="UP000007494"/>
    </source>
</evidence>
<dbReference type="eggNOG" id="ENOG502R02J">
    <property type="taxonomic scope" value="Eukaryota"/>
</dbReference>
<reference evidence="3" key="4">
    <citation type="journal article" date="2015" name="PLoS ONE">
        <title>Comprehensive Evaluation of Toxoplasma gondii VEG and Neospora caninum LIV Genomes with Tachyzoite Stage Transcriptome and Proteome Defines Novel Transcript Features.</title>
        <authorList>
            <person name="Ramaprasad A."/>
            <person name="Mourier T."/>
            <person name="Naeem R."/>
            <person name="Malas T.B."/>
            <person name="Moussa E."/>
            <person name="Panigrahi A."/>
            <person name="Vermont S.J."/>
            <person name="Otto T.D."/>
            <person name="Wastling J."/>
            <person name="Pain A."/>
        </authorList>
    </citation>
    <scope>NUCLEOTIDE SEQUENCE</scope>
    <source>
        <strain evidence="3">Liverpool</strain>
    </source>
</reference>
<dbReference type="RefSeq" id="XP_003881496.1">
    <property type="nucleotide sequence ID" value="XM_003881447.1"/>
</dbReference>
<feature type="compositionally biased region" description="Polar residues" evidence="1">
    <location>
        <begin position="123"/>
        <end position="133"/>
    </location>
</feature>
<dbReference type="EMBL" id="FR823386">
    <property type="protein sequence ID" value="CBZ51463.1"/>
    <property type="molecule type" value="Genomic_DNA"/>
</dbReference>
<dbReference type="PANTHER" id="PTHR31534:SF3">
    <property type="entry name" value="HPC2-RELATED DOMAIN-CONTAINING PROTEIN"/>
    <property type="match status" value="1"/>
</dbReference>
<proteinExistence type="predicted"/>
<evidence type="ECO:0000313" key="2">
    <source>
        <dbReference type="EMBL" id="CBZ51463.1"/>
    </source>
</evidence>
<reference evidence="2" key="2">
    <citation type="submission" date="2011-03" db="EMBL/GenBank/DDBJ databases">
        <title>Comparative genomics and transcriptomics of Neospora caninum and Toxoplasma gondii.</title>
        <authorList>
            <person name="Reid A.J."/>
            <person name="Sohal A."/>
            <person name="Harris D."/>
            <person name="Quail M."/>
            <person name="Sanders M."/>
            <person name="Berriman M."/>
            <person name="Wastling J.M."/>
            <person name="Pain A."/>
        </authorList>
    </citation>
    <scope>NUCLEOTIDE SEQUENCE</scope>
    <source>
        <strain evidence="2">Liverpool</strain>
    </source>
</reference>